<evidence type="ECO:0000313" key="9">
    <source>
        <dbReference type="EMBL" id="ETR97873.1"/>
    </source>
</evidence>
<dbReference type="OrthoDB" id="3934656at2759"/>
<dbReference type="Proteomes" id="UP000024376">
    <property type="component" value="Unassembled WGS sequence"/>
</dbReference>
<sequence length="540" mass="61032">MDNSSIPYSQWAADLLHNDQSTVLRPVVLFLLVPTATFLLWHLVAYLNSPLRKYPGPVLASFTNFYRMYFAYRGDMHLLSKKLHDKYGPVVRMGPNYLDLDFSSLIKTCFDTQGVWRKTEWHGVSGAMVEGKLYFNIFSEVRPEEHARIKKPIAKYFSAAGVAPLEPHVDAVLATLCEVVDQRLAGDEAFGPSFDFSEWMLFYAMDVVAKTTWSQAVGYLEKGHDFDGTLSVSDKAYDYLVTIGMYPVLDKLLDKNPIMRVGPPSFGTVTGICLGHLVARMKGEDGHDQSKPDFLDRYLEAQQQNPEVVDIYRILSYMLVNVAAGADTTAASLRSIFYLSLKHPAVYDRLKNEILAAKFSQLPVPYAESRQLPYLEAVSRECFRYLPGNCFAQERYVPDGGLSLPDGSFVPAGTAIGFNAYVLHRNKEVWGPDAEEFRPERWLQADGETAEEYKSRLQHLNNVDLSFSAGSRKCIGMNLGRMEVSKTVATLITLFDFELEDPKKEWKIHNSLIPRASNIIMKVKKRSDASERISQMSSHY</sequence>
<protein>
    <submittedName>
        <fullName evidence="9">Putative PDA-like cytochrome P450 monooxygenase</fullName>
    </submittedName>
</protein>
<dbReference type="EMBL" id="KI911166">
    <property type="protein sequence ID" value="ETR97873.1"/>
    <property type="molecule type" value="Genomic_DNA"/>
</dbReference>
<keyword evidence="4 6" id="KW-0479">Metal-binding</keyword>
<dbReference type="InterPro" id="IPR002401">
    <property type="entry name" value="Cyt_P450_E_grp-I"/>
</dbReference>
<accession>A0A024RXU1</accession>
<dbReference type="KEGG" id="trr:M419DRAFT_90351"/>
<name>A0A024RXU1_HYPJR</name>
<dbReference type="CDD" id="cd11060">
    <property type="entry name" value="CYP57A1-like"/>
    <property type="match status" value="1"/>
</dbReference>
<feature type="transmembrane region" description="Helical" evidence="8">
    <location>
        <begin position="27"/>
        <end position="47"/>
    </location>
</feature>
<dbReference type="PANTHER" id="PTHR24305">
    <property type="entry name" value="CYTOCHROME P450"/>
    <property type="match status" value="1"/>
</dbReference>
<dbReference type="InterPro" id="IPR001128">
    <property type="entry name" value="Cyt_P450"/>
</dbReference>
<dbReference type="AlphaFoldDB" id="A0A024RXU1"/>
<keyword evidence="8" id="KW-0472">Membrane</keyword>
<keyword evidence="3 6" id="KW-0349">Heme</keyword>
<feature type="binding site" description="axial binding residue" evidence="6">
    <location>
        <position position="474"/>
    </location>
    <ligand>
        <name>heme</name>
        <dbReference type="ChEBI" id="CHEBI:30413"/>
    </ligand>
    <ligandPart>
        <name>Fe</name>
        <dbReference type="ChEBI" id="CHEBI:18248"/>
    </ligandPart>
</feature>
<evidence type="ECO:0000313" key="10">
    <source>
        <dbReference type="Proteomes" id="UP000024376"/>
    </source>
</evidence>
<comment type="similarity">
    <text evidence="2 7">Belongs to the cytochrome P450 family.</text>
</comment>
<evidence type="ECO:0000256" key="4">
    <source>
        <dbReference type="ARBA" id="ARBA00022723"/>
    </source>
</evidence>
<dbReference type="Pfam" id="PF00067">
    <property type="entry name" value="p450"/>
    <property type="match status" value="1"/>
</dbReference>
<evidence type="ECO:0000256" key="5">
    <source>
        <dbReference type="ARBA" id="ARBA00023004"/>
    </source>
</evidence>
<dbReference type="PROSITE" id="PS00086">
    <property type="entry name" value="CYTOCHROME_P450"/>
    <property type="match status" value="1"/>
</dbReference>
<gene>
    <name evidence="9" type="ORF">M419DRAFT_90351</name>
</gene>
<keyword evidence="5 6" id="KW-0408">Iron</keyword>
<keyword evidence="7 9" id="KW-0503">Monooxygenase</keyword>
<evidence type="ECO:0000256" key="6">
    <source>
        <dbReference type="PIRSR" id="PIRSR602401-1"/>
    </source>
</evidence>
<reference evidence="10" key="1">
    <citation type="journal article" date="2013" name="Ind. Biotechnol.">
        <title>Comparative genomics analysis of Trichoderma reesei strains.</title>
        <authorList>
            <person name="Koike H."/>
            <person name="Aerts A."/>
            <person name="LaButti K."/>
            <person name="Grigoriev I.V."/>
            <person name="Baker S.E."/>
        </authorList>
    </citation>
    <scope>NUCLEOTIDE SEQUENCE [LARGE SCALE GENOMIC DNA]</scope>
    <source>
        <strain evidence="10">ATCC 56765 / BCRC 32924 / NRRL 11460 / Rut C-30</strain>
    </source>
</reference>
<dbReference type="Gene3D" id="1.10.630.10">
    <property type="entry name" value="Cytochrome P450"/>
    <property type="match status" value="1"/>
</dbReference>
<dbReference type="InterPro" id="IPR050121">
    <property type="entry name" value="Cytochrome_P450_monoxygenase"/>
</dbReference>
<dbReference type="SUPFAM" id="SSF48264">
    <property type="entry name" value="Cytochrome P450"/>
    <property type="match status" value="1"/>
</dbReference>
<evidence type="ECO:0000256" key="7">
    <source>
        <dbReference type="RuleBase" id="RU000461"/>
    </source>
</evidence>
<dbReference type="InterPro" id="IPR017972">
    <property type="entry name" value="Cyt_P450_CS"/>
</dbReference>
<evidence type="ECO:0000256" key="2">
    <source>
        <dbReference type="ARBA" id="ARBA00010617"/>
    </source>
</evidence>
<evidence type="ECO:0000256" key="3">
    <source>
        <dbReference type="ARBA" id="ARBA00022617"/>
    </source>
</evidence>
<dbReference type="InterPro" id="IPR036396">
    <property type="entry name" value="Cyt_P450_sf"/>
</dbReference>
<organism evidence="9 10">
    <name type="scientific">Hypocrea jecorina (strain ATCC 56765 / BCRC 32924 / NRRL 11460 / Rut C-30)</name>
    <name type="common">Trichoderma reesei</name>
    <dbReference type="NCBI Taxonomy" id="1344414"/>
    <lineage>
        <taxon>Eukaryota</taxon>
        <taxon>Fungi</taxon>
        <taxon>Dikarya</taxon>
        <taxon>Ascomycota</taxon>
        <taxon>Pezizomycotina</taxon>
        <taxon>Sordariomycetes</taxon>
        <taxon>Hypocreomycetidae</taxon>
        <taxon>Hypocreales</taxon>
        <taxon>Hypocreaceae</taxon>
        <taxon>Trichoderma</taxon>
    </lineage>
</organism>
<dbReference type="HOGENOM" id="CLU_001570_14_0_1"/>
<dbReference type="PANTHER" id="PTHR24305:SF232">
    <property type="entry name" value="P450, PUTATIVE (EUROFUNG)-RELATED"/>
    <property type="match status" value="1"/>
</dbReference>
<comment type="cofactor">
    <cofactor evidence="1 6">
        <name>heme</name>
        <dbReference type="ChEBI" id="CHEBI:30413"/>
    </cofactor>
</comment>
<dbReference type="GO" id="GO:0016705">
    <property type="term" value="F:oxidoreductase activity, acting on paired donors, with incorporation or reduction of molecular oxygen"/>
    <property type="evidence" value="ECO:0007669"/>
    <property type="project" value="InterPro"/>
</dbReference>
<keyword evidence="8" id="KW-0812">Transmembrane</keyword>
<dbReference type="GO" id="GO:0005506">
    <property type="term" value="F:iron ion binding"/>
    <property type="evidence" value="ECO:0007669"/>
    <property type="project" value="InterPro"/>
</dbReference>
<dbReference type="GO" id="GO:0004497">
    <property type="term" value="F:monooxygenase activity"/>
    <property type="evidence" value="ECO:0007669"/>
    <property type="project" value="UniProtKB-KW"/>
</dbReference>
<dbReference type="GO" id="GO:0020037">
    <property type="term" value="F:heme binding"/>
    <property type="evidence" value="ECO:0007669"/>
    <property type="project" value="InterPro"/>
</dbReference>
<dbReference type="PRINTS" id="PR00463">
    <property type="entry name" value="EP450I"/>
</dbReference>
<evidence type="ECO:0000256" key="1">
    <source>
        <dbReference type="ARBA" id="ARBA00001971"/>
    </source>
</evidence>
<keyword evidence="8" id="KW-1133">Transmembrane helix</keyword>
<evidence type="ECO:0000256" key="8">
    <source>
        <dbReference type="SAM" id="Phobius"/>
    </source>
</evidence>
<keyword evidence="7" id="KW-0560">Oxidoreductase</keyword>
<dbReference type="PRINTS" id="PR00385">
    <property type="entry name" value="P450"/>
</dbReference>
<proteinExistence type="inferred from homology"/>